<evidence type="ECO:0000256" key="6">
    <source>
        <dbReference type="ARBA" id="ARBA00048615"/>
    </source>
</evidence>
<dbReference type="Gene3D" id="1.10.1040.10">
    <property type="entry name" value="N-(1-d-carboxylethyl)-l-norvaline Dehydrogenase, domain 2"/>
    <property type="match status" value="1"/>
</dbReference>
<dbReference type="InterPro" id="IPR050988">
    <property type="entry name" value="Mannitol_DH/Oxidoreductase"/>
</dbReference>
<keyword evidence="4" id="KW-0560">Oxidoreductase</keyword>
<dbReference type="InterPro" id="IPR036291">
    <property type="entry name" value="NAD(P)-bd_dom_sf"/>
</dbReference>
<gene>
    <name evidence="9" type="ORF">OJ962_07245</name>
</gene>
<dbReference type="PANTHER" id="PTHR43362:SF1">
    <property type="entry name" value="MANNITOL DEHYDROGENASE 2-RELATED"/>
    <property type="match status" value="1"/>
</dbReference>
<feature type="domain" description="Mannitol dehydrogenase N-terminal" evidence="7">
    <location>
        <begin position="65"/>
        <end position="314"/>
    </location>
</feature>
<evidence type="ECO:0000259" key="8">
    <source>
        <dbReference type="Pfam" id="PF08125"/>
    </source>
</evidence>
<dbReference type="Pfam" id="PF01232">
    <property type="entry name" value="Mannitol_dh"/>
    <property type="match status" value="1"/>
</dbReference>
<dbReference type="Proteomes" id="UP001147700">
    <property type="component" value="Unassembled WGS sequence"/>
</dbReference>
<keyword evidence="5" id="KW-0520">NAD</keyword>
<dbReference type="InterPro" id="IPR023027">
    <property type="entry name" value="Mannitol_DH_CS"/>
</dbReference>
<dbReference type="Gene3D" id="3.40.50.720">
    <property type="entry name" value="NAD(P)-binding Rossmann-like Domain"/>
    <property type="match status" value="1"/>
</dbReference>
<dbReference type="InterPro" id="IPR013131">
    <property type="entry name" value="Mannitol_DH_N"/>
</dbReference>
<comment type="similarity">
    <text evidence="1">Belongs to the mannitol dehydrogenase family.</text>
</comment>
<dbReference type="Pfam" id="PF08125">
    <property type="entry name" value="Mannitol_dh_C"/>
    <property type="match status" value="1"/>
</dbReference>
<keyword evidence="10" id="KW-1185">Reference proteome</keyword>
<dbReference type="InterPro" id="IPR000669">
    <property type="entry name" value="Mannitol_DH"/>
</dbReference>
<evidence type="ECO:0000256" key="5">
    <source>
        <dbReference type="ARBA" id="ARBA00023027"/>
    </source>
</evidence>
<evidence type="ECO:0000259" key="7">
    <source>
        <dbReference type="Pfam" id="PF01232"/>
    </source>
</evidence>
<evidence type="ECO:0000256" key="3">
    <source>
        <dbReference type="ARBA" id="ARBA00016219"/>
    </source>
</evidence>
<comment type="caution">
    <text evidence="9">The sequence shown here is derived from an EMBL/GenBank/DDBJ whole genome shotgun (WGS) entry which is preliminary data.</text>
</comment>
<protein>
    <recommendedName>
        <fullName evidence="3">Mannitol-1-phosphate 5-dehydrogenase</fullName>
        <ecNumber evidence="2">1.1.1.17</ecNumber>
    </recommendedName>
</protein>
<dbReference type="PROSITE" id="PS00974">
    <property type="entry name" value="MANNITOL_DHGENASE"/>
    <property type="match status" value="1"/>
</dbReference>
<proteinExistence type="inferred from homology"/>
<accession>A0ABT4RFI9</accession>
<name>A0ABT4RFI9_9ACTN</name>
<feature type="domain" description="Mannitol dehydrogenase C-terminal" evidence="8">
    <location>
        <begin position="324"/>
        <end position="511"/>
    </location>
</feature>
<dbReference type="PRINTS" id="PR00084">
    <property type="entry name" value="MTLDHDRGNASE"/>
</dbReference>
<evidence type="ECO:0000256" key="4">
    <source>
        <dbReference type="ARBA" id="ARBA00023002"/>
    </source>
</evidence>
<dbReference type="InterPro" id="IPR013328">
    <property type="entry name" value="6PGD_dom2"/>
</dbReference>
<evidence type="ECO:0000256" key="2">
    <source>
        <dbReference type="ARBA" id="ARBA00012939"/>
    </source>
</evidence>
<evidence type="ECO:0000313" key="10">
    <source>
        <dbReference type="Proteomes" id="UP001147700"/>
    </source>
</evidence>
<sequence>MRVIATASGQRGARVGQRVTVGGRDAVPLRSLRWHAMVPLGRATLAACAERIATPSYDRARLTEGVVHIGVGGFHRAHQAMYHERLMSRGEALDWAIRGLGVLEADRRMKDVMDAQDGLYTLIVKHPDGTLEPAAMGAIVGYVLAPDDPQAAIEAMAAASTRIVSLTVTEGGYNLHHVTGEFDADAPSIVADLRPGATPRTTFGLVTEALRRRRDRGLGAFTVMSMDNLEGNGHLARRAFTAFARLRDPALGAWVGAHVRFPNSMVDRITPQTTDADREALRERFGVDDRWPVVCEPYTQWVLEDDFACGRPPYEHAGVQVVTDVRPYELMKLRLLNAGHQALGYFAYLAGYRYVDEAMRDPLLRRFVRAYLDEEGTPAVPPVPSIDLDEYKDALIERFSSPAVRDTIPRLCAESSDRIPKFLLPVVRERLAAGGEIKRSAAVLAAWARYAEGVDEQGEPIAVVDRLSDRLTAAARRQREDPDAFIADRELFGGLADDERFVAAYRWALRSLYERGARATLERMGAPDDS</sequence>
<evidence type="ECO:0000313" key="9">
    <source>
        <dbReference type="EMBL" id="MDA0137283.1"/>
    </source>
</evidence>
<organism evidence="9 10">
    <name type="scientific">Solirubrobacter deserti</name>
    <dbReference type="NCBI Taxonomy" id="2282478"/>
    <lineage>
        <taxon>Bacteria</taxon>
        <taxon>Bacillati</taxon>
        <taxon>Actinomycetota</taxon>
        <taxon>Thermoleophilia</taxon>
        <taxon>Solirubrobacterales</taxon>
        <taxon>Solirubrobacteraceae</taxon>
        <taxon>Solirubrobacter</taxon>
    </lineage>
</organism>
<dbReference type="InterPro" id="IPR008927">
    <property type="entry name" value="6-PGluconate_DH-like_C_sf"/>
</dbReference>
<dbReference type="PANTHER" id="PTHR43362">
    <property type="entry name" value="MANNITOL DEHYDROGENASE DSF1-RELATED"/>
    <property type="match status" value="1"/>
</dbReference>
<reference evidence="9" key="1">
    <citation type="submission" date="2022-10" db="EMBL/GenBank/DDBJ databases">
        <title>The WGS of Solirubrobacter sp. CPCC 204708.</title>
        <authorList>
            <person name="Jiang Z."/>
        </authorList>
    </citation>
    <scope>NUCLEOTIDE SEQUENCE</scope>
    <source>
        <strain evidence="9">CPCC 204708</strain>
    </source>
</reference>
<dbReference type="SUPFAM" id="SSF51735">
    <property type="entry name" value="NAD(P)-binding Rossmann-fold domains"/>
    <property type="match status" value="1"/>
</dbReference>
<dbReference type="InterPro" id="IPR013118">
    <property type="entry name" value="Mannitol_DH_C"/>
</dbReference>
<evidence type="ECO:0000256" key="1">
    <source>
        <dbReference type="ARBA" id="ARBA00006541"/>
    </source>
</evidence>
<dbReference type="EMBL" id="JAPCID010000008">
    <property type="protein sequence ID" value="MDA0137283.1"/>
    <property type="molecule type" value="Genomic_DNA"/>
</dbReference>
<dbReference type="SUPFAM" id="SSF48179">
    <property type="entry name" value="6-phosphogluconate dehydrogenase C-terminal domain-like"/>
    <property type="match status" value="1"/>
</dbReference>
<comment type="catalytic activity">
    <reaction evidence="6">
        <text>D-mannitol 1-phosphate + NAD(+) = beta-D-fructose 6-phosphate + NADH + H(+)</text>
        <dbReference type="Rhea" id="RHEA:19661"/>
        <dbReference type="ChEBI" id="CHEBI:15378"/>
        <dbReference type="ChEBI" id="CHEBI:57540"/>
        <dbReference type="ChEBI" id="CHEBI:57634"/>
        <dbReference type="ChEBI" id="CHEBI:57945"/>
        <dbReference type="ChEBI" id="CHEBI:61381"/>
        <dbReference type="EC" id="1.1.1.17"/>
    </reaction>
</comment>
<dbReference type="EC" id="1.1.1.17" evidence="2"/>